<dbReference type="AlphaFoldDB" id="A0A024THG7"/>
<protein>
    <recommendedName>
        <fullName evidence="2">HutD family protein</fullName>
    </recommendedName>
</protein>
<dbReference type="EMBL" id="KI913997">
    <property type="protein sequence ID" value="ETV92792.1"/>
    <property type="molecule type" value="Genomic_DNA"/>
</dbReference>
<dbReference type="InterPro" id="IPR014710">
    <property type="entry name" value="RmlC-like_jellyroll"/>
</dbReference>
<reference evidence="1" key="1">
    <citation type="submission" date="2013-12" db="EMBL/GenBank/DDBJ databases">
        <title>The Genome Sequence of Aphanomyces invadans NJM9701.</title>
        <authorList>
            <consortium name="The Broad Institute Genomics Platform"/>
            <person name="Russ C."/>
            <person name="Tyler B."/>
            <person name="van West P."/>
            <person name="Dieguez-Uribeondo J."/>
            <person name="Young S.K."/>
            <person name="Zeng Q."/>
            <person name="Gargeya S."/>
            <person name="Fitzgerald M."/>
            <person name="Abouelleil A."/>
            <person name="Alvarado L."/>
            <person name="Chapman S.B."/>
            <person name="Gainer-Dewar J."/>
            <person name="Goldberg J."/>
            <person name="Griggs A."/>
            <person name="Gujja S."/>
            <person name="Hansen M."/>
            <person name="Howarth C."/>
            <person name="Imamovic A."/>
            <person name="Ireland A."/>
            <person name="Larimer J."/>
            <person name="McCowan C."/>
            <person name="Murphy C."/>
            <person name="Pearson M."/>
            <person name="Poon T.W."/>
            <person name="Priest M."/>
            <person name="Roberts A."/>
            <person name="Saif S."/>
            <person name="Shea T."/>
            <person name="Sykes S."/>
            <person name="Wortman J."/>
            <person name="Nusbaum C."/>
            <person name="Birren B."/>
        </authorList>
    </citation>
    <scope>NUCLEOTIDE SEQUENCE [LARGE SCALE GENOMIC DNA]</scope>
    <source>
        <strain evidence="1">NJM9701</strain>
    </source>
</reference>
<dbReference type="SUPFAM" id="SSF51182">
    <property type="entry name" value="RmlC-like cupins"/>
    <property type="match status" value="1"/>
</dbReference>
<gene>
    <name evidence="1" type="ORF">H310_13012</name>
</gene>
<dbReference type="InterPro" id="IPR010282">
    <property type="entry name" value="Uncharacterised_HutD/Ves"/>
</dbReference>
<dbReference type="InterPro" id="IPR011051">
    <property type="entry name" value="RmlC_Cupin_sf"/>
</dbReference>
<evidence type="ECO:0008006" key="2">
    <source>
        <dbReference type="Google" id="ProtNLM"/>
    </source>
</evidence>
<dbReference type="VEuPathDB" id="FungiDB:H310_13012"/>
<evidence type="ECO:0000313" key="1">
    <source>
        <dbReference type="EMBL" id="ETV92792.1"/>
    </source>
</evidence>
<dbReference type="OrthoDB" id="2142075at2759"/>
<accession>A0A024THG7</accession>
<dbReference type="RefSeq" id="XP_008878562.1">
    <property type="nucleotide sequence ID" value="XM_008880340.1"/>
</dbReference>
<dbReference type="GeneID" id="20090062"/>
<dbReference type="Gene3D" id="2.60.120.10">
    <property type="entry name" value="Jelly Rolls"/>
    <property type="match status" value="1"/>
</dbReference>
<dbReference type="Pfam" id="PF05962">
    <property type="entry name" value="HutD"/>
    <property type="match status" value="1"/>
</dbReference>
<dbReference type="PANTHER" id="PTHR37943">
    <property type="entry name" value="PROTEIN VES"/>
    <property type="match status" value="1"/>
</dbReference>
<sequence>MWTIVGVADVPPAPWKNGGGVTRQLVAWPVGVPEWTIRVSIADVEQDGPFSSFEGIRRWFGILEGVGVNLFGSMDIVVGDPLYEFDGGLAPSCTLLEGHNVRDFNVMLREAPGRHLSVVDAKVTPNLAVDASTQWVGLFSVDGGSLAQRSDGAVEKEIAVPKMGLAWLDQVGQPLELHANPVEGRGVAYWLLLT</sequence>
<proteinExistence type="predicted"/>
<name>A0A024THG7_9STRA</name>
<organism evidence="1">
    <name type="scientific">Aphanomyces invadans</name>
    <dbReference type="NCBI Taxonomy" id="157072"/>
    <lineage>
        <taxon>Eukaryota</taxon>
        <taxon>Sar</taxon>
        <taxon>Stramenopiles</taxon>
        <taxon>Oomycota</taxon>
        <taxon>Saprolegniomycetes</taxon>
        <taxon>Saprolegniales</taxon>
        <taxon>Verrucalvaceae</taxon>
        <taxon>Aphanomyces</taxon>
    </lineage>
</organism>
<dbReference type="PANTHER" id="PTHR37943:SF1">
    <property type="entry name" value="PROTEIN VES"/>
    <property type="match status" value="1"/>
</dbReference>